<accession>A0A9P9AI55</accession>
<feature type="chain" id="PRO_5040489769" evidence="2">
    <location>
        <begin position="27"/>
        <end position="1631"/>
    </location>
</feature>
<evidence type="ECO:0000256" key="1">
    <source>
        <dbReference type="SAM" id="MobiDB-lite"/>
    </source>
</evidence>
<keyword evidence="2" id="KW-0732">Signal</keyword>
<sequence length="1631" mass="180017">MARLHYMIHLLTLIHFSLFNPSLVLAQYSQRNWHNRHVLPNNAGVQDEHWWQATALHQRQLIRMLSPDAVILVYNCYYMKDICKNAENWFTSPRGPGSPMQAGFNYDLSTARADVRRRKSCPASWKNRHTCPEPDQRTVMRHDGAWPYTDLDPTAGQNGNQSFLIRHERDGNGNIVRRSNVQYSCDEFPPASWIEGGSGITPLVPPLTNNPPTNDGHPSGDAQTRCAAIRCSNAGITNVKAEQNWQATSHGNLRNALIARVRFQNETDGRHLGYDLSNDIVFFGFRMENKVDGVAARVLTWTAGGFTNPRLTTQAKRSDGRFKYHEDYMKWLGSVSLEELAETGNFTERAVLAEEEHEMFASMPAMEVSMTGPMGAEIDLDLQRRSGRWSDDELELEPESDSKAVAPLVERASASDLAHARKIVKEAVSKSAKLNKARLEHPLRNKYDSKLETINGGSRSKRGNTDEGEKAPHLLEITDEMVDAAALVSEADAIQMARNATKHAARQTKFWMEKLKRMGSVPWGDNPKYKVFRNVRDYGAVGDGVTDDTKAIKRAMNDGGRCGEKCHGSTTKNAIVYFPSGIYRVSSTIPLPFGTQVIGDASNWPTIIASKCFIGLGVLSTNEYTGNGFGPDGQDQEWFITTGNFYRQIRNFRIDITEMPANQRVVGIHYQVAQATSLQDVELVAANGTSQIGIFAENGSGGVISDVTFRGGAFGLYGGTQQFTAQRLTFSGCTTGVQIIWDWGWVWKSVAMTDVGTGFHLLREGVTEDGHVGSALFLDSAFKNVNTAILTTPPQKDPGVGSTGITIDNVEFEHVERAVADISGATILGALGKVSHWTIGPVYSPNRNFSLGSNIARTYSRQPGLIDSDGAFFERSKPQYQTRSFEDFVHVKDYGAKGDGKTDDTRAFQRGLWASQGKILFVDAGSYILTGTVTVPIGTKIVGEAWPQLVASGSYFQDEKNPKVMIRVGEEGNVGDVEMQDLLFTSRVLRLVLSWLSGTSRLIALERLDYGVRRSPCHGLPWFLDDCHVRLGGAVGTELTPEECPIGTDGANAKCKAASLMFHLTPNASGYFENMWLWVADHMIDDDDLNDANNTMVETSIYAARGLLIESIEPTWLYGTSSEHAVFYQYNFNKARNVFAGMIQTETPYYQPKPKAPAPFEKAVGAISGDPSYNSTGSNDLKGLKESWALVIRESADVLIVGAGLYSWFSYNSQACVDKQACQTALVLLEDNYSNVQIQNLVTIGARYMAVRNGKGISALDNLHVQTHPRWSYISVFNVNDAANDVLYIESSIWDMETPSFKCSPPCLVQLPAWTRVTSTVNYPRITVTDGTWKTTITEAPITITEWAFEVMTVTREDGKMGKRDLVDALMPLLATTPSWPEATFTNEAGQVQTTMPGEDFPTPPTDPSNPWPTDPLNVDLDDDAAPPLVKRCHYLDFTCTWEPWGNVIDQPMPDAPPPDGGEEIEEAIRMCPTAASSSSTTTTSAASTTVDDRPTDEPEPEPSPFEHGDSTQNELDCYNSGRDEDHVRADSAIDSYCNSLKKKIQDTGIASEGFFHEGKYEFPVKNTRSPTEFVISLSVSDGCEWLSNMDECQKYLHAPVDACDCGGVNGKQGGTVSNACLSWRIDPNAK</sequence>
<proteinExistence type="predicted"/>
<dbReference type="PANTHER" id="PTHR33928:SF2">
    <property type="entry name" value="PECTATE LYASE SUPERFAMILY PROTEIN DOMAIN-CONTAINING PROTEIN-RELATED"/>
    <property type="match status" value="1"/>
</dbReference>
<dbReference type="PANTHER" id="PTHR33928">
    <property type="entry name" value="POLYGALACTURONASE QRT3"/>
    <property type="match status" value="1"/>
</dbReference>
<dbReference type="GO" id="GO:0004650">
    <property type="term" value="F:polygalacturonase activity"/>
    <property type="evidence" value="ECO:0007669"/>
    <property type="project" value="InterPro"/>
</dbReference>
<feature type="domain" description="Rhamnogalacturonase A/B/Epimerase-like pectate lyase" evidence="3">
    <location>
        <begin position="888"/>
        <end position="955"/>
    </location>
</feature>
<comment type="caution">
    <text evidence="4">The sequence shown here is derived from an EMBL/GenBank/DDBJ whole genome shotgun (WGS) entry which is preliminary data.</text>
</comment>
<dbReference type="EMBL" id="JAGPYM010000062">
    <property type="protein sequence ID" value="KAH6870942.1"/>
    <property type="molecule type" value="Genomic_DNA"/>
</dbReference>
<dbReference type="Proteomes" id="UP000777438">
    <property type="component" value="Unassembled WGS sequence"/>
</dbReference>
<feature type="region of interest" description="Disordered" evidence="1">
    <location>
        <begin position="1474"/>
        <end position="1523"/>
    </location>
</feature>
<keyword evidence="5" id="KW-1185">Reference proteome</keyword>
<dbReference type="InterPro" id="IPR012334">
    <property type="entry name" value="Pectin_lyas_fold"/>
</dbReference>
<evidence type="ECO:0000256" key="2">
    <source>
        <dbReference type="SAM" id="SignalP"/>
    </source>
</evidence>
<reference evidence="4 5" key="1">
    <citation type="journal article" date="2021" name="Nat. Commun.">
        <title>Genetic determinants of endophytism in the Arabidopsis root mycobiome.</title>
        <authorList>
            <person name="Mesny F."/>
            <person name="Miyauchi S."/>
            <person name="Thiergart T."/>
            <person name="Pickel B."/>
            <person name="Atanasova L."/>
            <person name="Karlsson M."/>
            <person name="Huettel B."/>
            <person name="Barry K.W."/>
            <person name="Haridas S."/>
            <person name="Chen C."/>
            <person name="Bauer D."/>
            <person name="Andreopoulos W."/>
            <person name="Pangilinan J."/>
            <person name="LaButti K."/>
            <person name="Riley R."/>
            <person name="Lipzen A."/>
            <person name="Clum A."/>
            <person name="Drula E."/>
            <person name="Henrissat B."/>
            <person name="Kohler A."/>
            <person name="Grigoriev I.V."/>
            <person name="Martin F.M."/>
            <person name="Hacquard S."/>
        </authorList>
    </citation>
    <scope>NUCLEOTIDE SEQUENCE [LARGE SCALE GENOMIC DNA]</scope>
    <source>
        <strain evidence="4 5">MPI-CAGE-CH-0241</strain>
    </source>
</reference>
<dbReference type="Pfam" id="PF12708">
    <property type="entry name" value="Pect-lyase_RHGA_epim"/>
    <property type="match status" value="2"/>
</dbReference>
<name>A0A9P9AI55_9HYPO</name>
<protein>
    <submittedName>
        <fullName evidence="4">Pectate lyase superfamily protein-domain-containing protein</fullName>
    </submittedName>
</protein>
<gene>
    <name evidence="4" type="ORF">B0T10DRAFT_592977</name>
</gene>
<dbReference type="SUPFAM" id="SSF51126">
    <property type="entry name" value="Pectin lyase-like"/>
    <property type="match status" value="2"/>
</dbReference>
<dbReference type="GO" id="GO:0016829">
    <property type="term" value="F:lyase activity"/>
    <property type="evidence" value="ECO:0007669"/>
    <property type="project" value="UniProtKB-KW"/>
</dbReference>
<dbReference type="InterPro" id="IPR024535">
    <property type="entry name" value="RHGA/B-epi-like_pectate_lyase"/>
</dbReference>
<dbReference type="InterPro" id="IPR011050">
    <property type="entry name" value="Pectin_lyase_fold/virulence"/>
</dbReference>
<dbReference type="FunFam" id="2.160.20.10:FF:000043">
    <property type="entry name" value="Exo-beta-1,3-glucanase, putative"/>
    <property type="match status" value="1"/>
</dbReference>
<dbReference type="CDD" id="cd23668">
    <property type="entry name" value="GH55_beta13glucanase-like"/>
    <property type="match status" value="1"/>
</dbReference>
<evidence type="ECO:0000259" key="3">
    <source>
        <dbReference type="Pfam" id="PF12708"/>
    </source>
</evidence>
<keyword evidence="4" id="KW-0456">Lyase</keyword>
<dbReference type="InterPro" id="IPR039279">
    <property type="entry name" value="QRT3-like"/>
</dbReference>
<dbReference type="OrthoDB" id="1046782at2759"/>
<evidence type="ECO:0000313" key="5">
    <source>
        <dbReference type="Proteomes" id="UP000777438"/>
    </source>
</evidence>
<feature type="region of interest" description="Disordered" evidence="1">
    <location>
        <begin position="1393"/>
        <end position="1420"/>
    </location>
</feature>
<feature type="compositionally biased region" description="Pro residues" evidence="1">
    <location>
        <begin position="1402"/>
        <end position="1414"/>
    </location>
</feature>
<evidence type="ECO:0000313" key="4">
    <source>
        <dbReference type="EMBL" id="KAH6870942.1"/>
    </source>
</evidence>
<organism evidence="4 5">
    <name type="scientific">Thelonectria olida</name>
    <dbReference type="NCBI Taxonomy" id="1576542"/>
    <lineage>
        <taxon>Eukaryota</taxon>
        <taxon>Fungi</taxon>
        <taxon>Dikarya</taxon>
        <taxon>Ascomycota</taxon>
        <taxon>Pezizomycotina</taxon>
        <taxon>Sordariomycetes</taxon>
        <taxon>Hypocreomycetidae</taxon>
        <taxon>Hypocreales</taxon>
        <taxon>Nectriaceae</taxon>
        <taxon>Thelonectria</taxon>
    </lineage>
</organism>
<dbReference type="Gene3D" id="2.160.20.10">
    <property type="entry name" value="Single-stranded right-handed beta-helix, Pectin lyase-like"/>
    <property type="match status" value="2"/>
</dbReference>
<feature type="compositionally biased region" description="Low complexity" evidence="1">
    <location>
        <begin position="1474"/>
        <end position="1490"/>
    </location>
</feature>
<feature type="domain" description="Rhamnogalacturonase A/B/Epimerase-like pectate lyase" evidence="3">
    <location>
        <begin position="532"/>
        <end position="759"/>
    </location>
</feature>
<feature type="signal peptide" evidence="2">
    <location>
        <begin position="1"/>
        <end position="26"/>
    </location>
</feature>